<dbReference type="RefSeq" id="WP_109675905.1">
    <property type="nucleotide sequence ID" value="NZ_QGDT01000009.1"/>
</dbReference>
<dbReference type="SUPFAM" id="SSF144091">
    <property type="entry name" value="Rhomboid-like"/>
    <property type="match status" value="1"/>
</dbReference>
<dbReference type="InterPro" id="IPR035952">
    <property type="entry name" value="Rhomboid-like_sf"/>
</dbReference>
<reference evidence="9 10" key="1">
    <citation type="submission" date="2018-03" db="EMBL/GenBank/DDBJ databases">
        <title>Genomic Encyclopedia of Archaeal and Bacterial Type Strains, Phase II (KMG-II): from individual species to whole genera.</title>
        <authorList>
            <person name="Goeker M."/>
        </authorList>
    </citation>
    <scope>NUCLEOTIDE SEQUENCE [LARGE SCALE GENOMIC DNA]</scope>
    <source>
        <strain evidence="9 10">DSM 100346</strain>
    </source>
</reference>
<keyword evidence="4" id="KW-0378">Hydrolase</keyword>
<feature type="domain" description="Peptidase S54 rhomboid" evidence="8">
    <location>
        <begin position="39"/>
        <end position="189"/>
    </location>
</feature>
<feature type="transmembrane region" description="Helical" evidence="7">
    <location>
        <begin position="74"/>
        <end position="100"/>
    </location>
</feature>
<sequence length="206" mass="23551">MSITIILILIICGTSYYGFNNFSFMDKMIMNPYRVTKKNEYYRFISSGFVHADYSHLIFNMLSLWFIGEGIERLFAMLFGSSGTLYFLGLFILGIVASDVPTFFKNRKNSNYNSLGASGGVSAVLFAAILYAPLMDIYLYFFIQLKAFIFGILFLGYSYYSDRKGGGYINHSAHLYGALFGMVFMAVVYPPSVPQFFQQIFSWRLF</sequence>
<feature type="transmembrane region" description="Helical" evidence="7">
    <location>
        <begin position="44"/>
        <end position="68"/>
    </location>
</feature>
<evidence type="ECO:0000313" key="10">
    <source>
        <dbReference type="Proteomes" id="UP000245880"/>
    </source>
</evidence>
<feature type="transmembrane region" description="Helical" evidence="7">
    <location>
        <begin position="112"/>
        <end position="131"/>
    </location>
</feature>
<evidence type="ECO:0000256" key="5">
    <source>
        <dbReference type="ARBA" id="ARBA00022989"/>
    </source>
</evidence>
<gene>
    <name evidence="9" type="ORF">CLV98_109132</name>
</gene>
<feature type="transmembrane region" description="Helical" evidence="7">
    <location>
        <begin position="6"/>
        <end position="24"/>
    </location>
</feature>
<evidence type="ECO:0000256" key="7">
    <source>
        <dbReference type="SAM" id="Phobius"/>
    </source>
</evidence>
<dbReference type="InterPro" id="IPR022764">
    <property type="entry name" value="Peptidase_S54_rhomboid_dom"/>
</dbReference>
<evidence type="ECO:0000256" key="4">
    <source>
        <dbReference type="ARBA" id="ARBA00022801"/>
    </source>
</evidence>
<dbReference type="Proteomes" id="UP000245880">
    <property type="component" value="Unassembled WGS sequence"/>
</dbReference>
<feature type="transmembrane region" description="Helical" evidence="7">
    <location>
        <begin position="137"/>
        <end position="160"/>
    </location>
</feature>
<keyword evidence="10" id="KW-1185">Reference proteome</keyword>
<keyword evidence="6 7" id="KW-0472">Membrane</keyword>
<dbReference type="Gene3D" id="1.20.1540.10">
    <property type="entry name" value="Rhomboid-like"/>
    <property type="match status" value="1"/>
</dbReference>
<dbReference type="PANTHER" id="PTHR43731:SF14">
    <property type="entry name" value="PRESENILIN-ASSOCIATED RHOMBOID-LIKE PROTEIN, MITOCHONDRIAL"/>
    <property type="match status" value="1"/>
</dbReference>
<keyword evidence="5 7" id="KW-1133">Transmembrane helix</keyword>
<accession>A0A316AH33</accession>
<protein>
    <submittedName>
        <fullName evidence="9">Rhomboid family protein</fullName>
    </submittedName>
</protein>
<evidence type="ECO:0000256" key="2">
    <source>
        <dbReference type="ARBA" id="ARBA00009045"/>
    </source>
</evidence>
<evidence type="ECO:0000313" key="9">
    <source>
        <dbReference type="EMBL" id="PWJ57023.1"/>
    </source>
</evidence>
<dbReference type="Pfam" id="PF01694">
    <property type="entry name" value="Rhomboid"/>
    <property type="match status" value="1"/>
</dbReference>
<dbReference type="InterPro" id="IPR050925">
    <property type="entry name" value="Rhomboid_protease_S54"/>
</dbReference>
<evidence type="ECO:0000256" key="3">
    <source>
        <dbReference type="ARBA" id="ARBA00022692"/>
    </source>
</evidence>
<feature type="transmembrane region" description="Helical" evidence="7">
    <location>
        <begin position="172"/>
        <end position="189"/>
    </location>
</feature>
<dbReference type="OrthoDB" id="9807874at2"/>
<comment type="caution">
    <text evidence="9">The sequence shown here is derived from an EMBL/GenBank/DDBJ whole genome shotgun (WGS) entry which is preliminary data.</text>
</comment>
<evidence type="ECO:0000259" key="8">
    <source>
        <dbReference type="Pfam" id="PF01694"/>
    </source>
</evidence>
<dbReference type="GO" id="GO:0016020">
    <property type="term" value="C:membrane"/>
    <property type="evidence" value="ECO:0007669"/>
    <property type="project" value="UniProtKB-SubCell"/>
</dbReference>
<organism evidence="9 10">
    <name type="scientific">Dyadobacter jejuensis</name>
    <dbReference type="NCBI Taxonomy" id="1082580"/>
    <lineage>
        <taxon>Bacteria</taxon>
        <taxon>Pseudomonadati</taxon>
        <taxon>Bacteroidota</taxon>
        <taxon>Cytophagia</taxon>
        <taxon>Cytophagales</taxon>
        <taxon>Spirosomataceae</taxon>
        <taxon>Dyadobacter</taxon>
    </lineage>
</organism>
<dbReference type="PANTHER" id="PTHR43731">
    <property type="entry name" value="RHOMBOID PROTEASE"/>
    <property type="match status" value="1"/>
</dbReference>
<name>A0A316AH33_9BACT</name>
<evidence type="ECO:0000256" key="6">
    <source>
        <dbReference type="ARBA" id="ARBA00023136"/>
    </source>
</evidence>
<proteinExistence type="inferred from homology"/>
<keyword evidence="3 7" id="KW-0812">Transmembrane</keyword>
<comment type="similarity">
    <text evidence="2">Belongs to the peptidase S54 family.</text>
</comment>
<dbReference type="GO" id="GO:0004252">
    <property type="term" value="F:serine-type endopeptidase activity"/>
    <property type="evidence" value="ECO:0007669"/>
    <property type="project" value="InterPro"/>
</dbReference>
<dbReference type="AlphaFoldDB" id="A0A316AH33"/>
<evidence type="ECO:0000256" key="1">
    <source>
        <dbReference type="ARBA" id="ARBA00004141"/>
    </source>
</evidence>
<comment type="subcellular location">
    <subcellularLocation>
        <location evidence="1">Membrane</location>
        <topology evidence="1">Multi-pass membrane protein</topology>
    </subcellularLocation>
</comment>
<dbReference type="EMBL" id="QGDT01000009">
    <property type="protein sequence ID" value="PWJ57023.1"/>
    <property type="molecule type" value="Genomic_DNA"/>
</dbReference>